<feature type="region of interest" description="Disordered" evidence="1">
    <location>
        <begin position="1"/>
        <end position="27"/>
    </location>
</feature>
<feature type="region of interest" description="Disordered" evidence="1">
    <location>
        <begin position="46"/>
        <end position="77"/>
    </location>
</feature>
<dbReference type="RefSeq" id="WP_379484908.1">
    <property type="nucleotide sequence ID" value="NZ_BAAAXS010000001.1"/>
</dbReference>
<evidence type="ECO:0000313" key="3">
    <source>
        <dbReference type="Proteomes" id="UP001589568"/>
    </source>
</evidence>
<dbReference type="EMBL" id="JBHMCF010000046">
    <property type="protein sequence ID" value="MFB9475966.1"/>
    <property type="molecule type" value="Genomic_DNA"/>
</dbReference>
<sequence length="133" mass="14615">MGRRPRARRHLRSPSRTAAGEPRTWKPSALYPATADRQWRCFDMTTPPGTVLPTPSTGEYLTDLDPTFPRRRHGADPGRLNRHLRALGIDPAADDRIENAIPAALAIASRITDVMITPQHLRRPALGAAIPGA</sequence>
<name>A0ABV5P1C0_9ACTN</name>
<evidence type="ECO:0000256" key="1">
    <source>
        <dbReference type="SAM" id="MobiDB-lite"/>
    </source>
</evidence>
<evidence type="ECO:0000313" key="2">
    <source>
        <dbReference type="EMBL" id="MFB9475966.1"/>
    </source>
</evidence>
<feature type="compositionally biased region" description="Basic residues" evidence="1">
    <location>
        <begin position="1"/>
        <end position="13"/>
    </location>
</feature>
<protein>
    <submittedName>
        <fullName evidence="2">DUF6461 domain-containing protein</fullName>
    </submittedName>
</protein>
<comment type="caution">
    <text evidence="2">The sequence shown here is derived from an EMBL/GenBank/DDBJ whole genome shotgun (WGS) entry which is preliminary data.</text>
</comment>
<dbReference type="Proteomes" id="UP001589568">
    <property type="component" value="Unassembled WGS sequence"/>
</dbReference>
<reference evidence="2 3" key="1">
    <citation type="submission" date="2024-09" db="EMBL/GenBank/DDBJ databases">
        <authorList>
            <person name="Sun Q."/>
            <person name="Mori K."/>
        </authorList>
    </citation>
    <scope>NUCLEOTIDE SEQUENCE [LARGE SCALE GENOMIC DNA]</scope>
    <source>
        <strain evidence="2 3">JCM 3324</strain>
    </source>
</reference>
<dbReference type="InterPro" id="IPR045592">
    <property type="entry name" value="DUF6461"/>
</dbReference>
<proteinExistence type="predicted"/>
<organism evidence="2 3">
    <name type="scientific">Nonomuraea salmonea</name>
    <dbReference type="NCBI Taxonomy" id="46181"/>
    <lineage>
        <taxon>Bacteria</taxon>
        <taxon>Bacillati</taxon>
        <taxon>Actinomycetota</taxon>
        <taxon>Actinomycetes</taxon>
        <taxon>Streptosporangiales</taxon>
        <taxon>Streptosporangiaceae</taxon>
        <taxon>Nonomuraea</taxon>
    </lineage>
</organism>
<keyword evidence="3" id="KW-1185">Reference proteome</keyword>
<dbReference type="Pfam" id="PF20062">
    <property type="entry name" value="DUF6461"/>
    <property type="match status" value="1"/>
</dbReference>
<accession>A0ABV5P1C0</accession>
<gene>
    <name evidence="2" type="ORF">ACFFR3_41285</name>
</gene>